<sequence length="81" mass="8368">MKNIELSIPDMQSAHCQSRVKGAVNSIEGINIRNIEAGKLLVSVENDGVTTQLVSAIEKAGYKVATGNSNNSAGCSTGCCA</sequence>
<name>A0ABP8LM19_9BACT</name>
<accession>A0ABP8LM19</accession>
<dbReference type="PROSITE" id="PS50846">
    <property type="entry name" value="HMA_2"/>
    <property type="match status" value="1"/>
</dbReference>
<keyword evidence="3" id="KW-1185">Reference proteome</keyword>
<gene>
    <name evidence="2" type="ORF">GCM10023091_04020</name>
</gene>
<dbReference type="SUPFAM" id="SSF55008">
    <property type="entry name" value="HMA, heavy metal-associated domain"/>
    <property type="match status" value="1"/>
</dbReference>
<evidence type="ECO:0000313" key="3">
    <source>
        <dbReference type="Proteomes" id="UP001501508"/>
    </source>
</evidence>
<comment type="caution">
    <text evidence="2">The sequence shown here is derived from an EMBL/GenBank/DDBJ whole genome shotgun (WGS) entry which is preliminary data.</text>
</comment>
<evidence type="ECO:0000313" key="2">
    <source>
        <dbReference type="EMBL" id="GAA4432246.1"/>
    </source>
</evidence>
<organism evidence="2 3">
    <name type="scientific">Ravibacter arvi</name>
    <dbReference type="NCBI Taxonomy" id="2051041"/>
    <lineage>
        <taxon>Bacteria</taxon>
        <taxon>Pseudomonadati</taxon>
        <taxon>Bacteroidota</taxon>
        <taxon>Cytophagia</taxon>
        <taxon>Cytophagales</taxon>
        <taxon>Spirosomataceae</taxon>
        <taxon>Ravibacter</taxon>
    </lineage>
</organism>
<dbReference type="EMBL" id="BAABEY010000002">
    <property type="protein sequence ID" value="GAA4432246.1"/>
    <property type="molecule type" value="Genomic_DNA"/>
</dbReference>
<protein>
    <recommendedName>
        <fullName evidence="1">HMA domain-containing protein</fullName>
    </recommendedName>
</protein>
<dbReference type="Proteomes" id="UP001501508">
    <property type="component" value="Unassembled WGS sequence"/>
</dbReference>
<dbReference type="CDD" id="cd00371">
    <property type="entry name" value="HMA"/>
    <property type="match status" value="1"/>
</dbReference>
<dbReference type="InterPro" id="IPR006121">
    <property type="entry name" value="HMA_dom"/>
</dbReference>
<feature type="domain" description="HMA" evidence="1">
    <location>
        <begin position="2"/>
        <end position="65"/>
    </location>
</feature>
<dbReference type="Pfam" id="PF00403">
    <property type="entry name" value="HMA"/>
    <property type="match status" value="1"/>
</dbReference>
<dbReference type="Gene3D" id="3.30.70.100">
    <property type="match status" value="1"/>
</dbReference>
<dbReference type="InterPro" id="IPR036163">
    <property type="entry name" value="HMA_dom_sf"/>
</dbReference>
<proteinExistence type="predicted"/>
<evidence type="ECO:0000259" key="1">
    <source>
        <dbReference type="PROSITE" id="PS50846"/>
    </source>
</evidence>
<reference evidence="3" key="1">
    <citation type="journal article" date="2019" name="Int. J. Syst. Evol. Microbiol.">
        <title>The Global Catalogue of Microorganisms (GCM) 10K type strain sequencing project: providing services to taxonomists for standard genome sequencing and annotation.</title>
        <authorList>
            <consortium name="The Broad Institute Genomics Platform"/>
            <consortium name="The Broad Institute Genome Sequencing Center for Infectious Disease"/>
            <person name="Wu L."/>
            <person name="Ma J."/>
        </authorList>
    </citation>
    <scope>NUCLEOTIDE SEQUENCE [LARGE SCALE GENOMIC DNA]</scope>
    <source>
        <strain evidence="3">JCM 31920</strain>
    </source>
</reference>
<dbReference type="RefSeq" id="WP_345026345.1">
    <property type="nucleotide sequence ID" value="NZ_BAABEY010000002.1"/>
</dbReference>